<reference evidence="1 2" key="1">
    <citation type="submission" date="2014-09" db="EMBL/GenBank/DDBJ databases">
        <title>High-quality draft genome sequence of Kocuria marina SO9-6, an actinobacterium isolated from a copper mine.</title>
        <authorList>
            <person name="Castro D.B."/>
            <person name="Pereira L.B."/>
            <person name="Silva M.V."/>
            <person name="Silva B.P."/>
            <person name="Zanardi B.R."/>
            <person name="Carlos C."/>
            <person name="Belgini D.R."/>
            <person name="Limache E.G."/>
            <person name="Lacerda G.V."/>
            <person name="Nery M.B."/>
            <person name="Gomes M.B."/>
            <person name="Souza S."/>
            <person name="Silva T.M."/>
            <person name="Rodrigues V.D."/>
            <person name="Paulino L.C."/>
            <person name="Vicentini R."/>
            <person name="Ferraz L.F."/>
            <person name="Ottoboni L.M."/>
        </authorList>
    </citation>
    <scope>NUCLEOTIDE SEQUENCE [LARGE SCALE GENOMIC DNA]</scope>
    <source>
        <strain evidence="1 2">SO9-6</strain>
    </source>
</reference>
<dbReference type="Proteomes" id="UP000030664">
    <property type="component" value="Unassembled WGS sequence"/>
</dbReference>
<accession>A0A0B0D706</accession>
<evidence type="ECO:0000313" key="2">
    <source>
        <dbReference type="Proteomes" id="UP000030664"/>
    </source>
</evidence>
<dbReference type="AlphaFoldDB" id="A0A0B0D706"/>
<dbReference type="NCBIfam" id="NF042935">
    <property type="entry name" value="SCO6880_fam"/>
    <property type="match status" value="1"/>
</dbReference>
<dbReference type="eggNOG" id="ENOG502Z8PQ">
    <property type="taxonomic scope" value="Bacteria"/>
</dbReference>
<dbReference type="EMBL" id="JROM01000046">
    <property type="protein sequence ID" value="KHE73761.1"/>
    <property type="molecule type" value="Genomic_DNA"/>
</dbReference>
<comment type="caution">
    <text evidence="1">The sequence shown here is derived from an EMBL/GenBank/DDBJ whole genome shotgun (WGS) entry which is preliminary data.</text>
</comment>
<name>A0A0B0D706_9MICC</name>
<evidence type="ECO:0000313" key="1">
    <source>
        <dbReference type="EMBL" id="KHE73761.1"/>
    </source>
</evidence>
<gene>
    <name evidence="1" type="ORF">AS25_10895</name>
</gene>
<proteinExistence type="predicted"/>
<sequence>MIFSVQSPGMGLLDQGSIDLMVDQWGIFQREAGVSSSLVQVAATTQATRDPGNRLPDAVRVTREQSQVHDIPEFAREAMDEIVHDLNQGVPKIDQWVAATFTARPNRDAGTGPRTKEDLAEDISTLLPGMLAQLKVASGGTVSVLGMEDVVDQVHTAYNPAVAPAVETARLAGEGTGLTWGEVGPTNAKLTPGWWEHAGYFSKSWQMYQPPAANFRETGLAGLLSAHGVFEQKRVTLLFRPMSPGMSQKAVQDQVTNARFGNNQKGQKSSQIKRVALEKAEYSEREQAEGAAMVRFGLVVTATVDDPAKFPRVEAILRDQAVSGIQLRLRDCEYSDDAAFAFGLGIGSVPKDFTRLSNTLRESV</sequence>
<organism evidence="1 2">
    <name type="scientific">Kocuria marina</name>
    <dbReference type="NCBI Taxonomy" id="223184"/>
    <lineage>
        <taxon>Bacteria</taxon>
        <taxon>Bacillati</taxon>
        <taxon>Actinomycetota</taxon>
        <taxon>Actinomycetes</taxon>
        <taxon>Micrococcales</taxon>
        <taxon>Micrococcaceae</taxon>
        <taxon>Kocuria</taxon>
    </lineage>
</organism>
<dbReference type="InterPro" id="IPR049978">
    <property type="entry name" value="SCO6880-like"/>
</dbReference>
<protein>
    <submittedName>
        <fullName evidence="1">Uncharacterized protein</fullName>
    </submittedName>
</protein>
<dbReference type="STRING" id="223184.AS25_10895"/>